<gene>
    <name evidence="3" type="ORF">HUG10_13150</name>
</gene>
<name>A0A7D5KGM7_9EURY</name>
<sequence>MDDRTATVLRVLAVQAAIVSAAIHLLEGLPKLAVYLPILSFADPRPYLFVPSALLLVGLATVIVRGARHRRLYSLSAGVLLAYTVGYAWWHLTDHGGLVPSHEVTNPVGEIAAHLATDPVAFVAFAAQVVGVVAFLALFVADPELPQHSTRDAGAAATSDTRADAADAASEHAGDRADE</sequence>
<feature type="transmembrane region" description="Helical" evidence="2">
    <location>
        <begin position="46"/>
        <end position="65"/>
    </location>
</feature>
<organism evidence="3 4">
    <name type="scientific">Halorarum halophilum</name>
    <dbReference type="NCBI Taxonomy" id="2743090"/>
    <lineage>
        <taxon>Archaea</taxon>
        <taxon>Methanobacteriati</taxon>
        <taxon>Methanobacteriota</taxon>
        <taxon>Stenosarchaea group</taxon>
        <taxon>Halobacteria</taxon>
        <taxon>Halobacteriales</taxon>
        <taxon>Haloferacaceae</taxon>
        <taxon>Halorarum</taxon>
    </lineage>
</organism>
<proteinExistence type="predicted"/>
<accession>A0A7D5KGM7</accession>
<protein>
    <submittedName>
        <fullName evidence="3">Uncharacterized protein</fullName>
    </submittedName>
</protein>
<feature type="region of interest" description="Disordered" evidence="1">
    <location>
        <begin position="148"/>
        <end position="179"/>
    </location>
</feature>
<reference evidence="3 4" key="1">
    <citation type="submission" date="2020-07" db="EMBL/GenBank/DDBJ databases">
        <title>Gai3-2, isolated from salt lake.</title>
        <authorList>
            <person name="Cui H."/>
            <person name="Shi X."/>
        </authorList>
    </citation>
    <scope>NUCLEOTIDE SEQUENCE [LARGE SCALE GENOMIC DNA]</scope>
    <source>
        <strain evidence="3 4">Gai3-2</strain>
    </source>
</reference>
<dbReference type="OrthoDB" id="264513at2157"/>
<dbReference type="KEGG" id="halg:HUG10_13150"/>
<dbReference type="EMBL" id="CP058529">
    <property type="protein sequence ID" value="QLG28436.1"/>
    <property type="molecule type" value="Genomic_DNA"/>
</dbReference>
<evidence type="ECO:0000256" key="2">
    <source>
        <dbReference type="SAM" id="Phobius"/>
    </source>
</evidence>
<keyword evidence="2" id="KW-1133">Transmembrane helix</keyword>
<feature type="transmembrane region" description="Helical" evidence="2">
    <location>
        <begin position="120"/>
        <end position="141"/>
    </location>
</feature>
<feature type="compositionally biased region" description="Basic and acidic residues" evidence="1">
    <location>
        <begin position="161"/>
        <end position="179"/>
    </location>
</feature>
<dbReference type="Proteomes" id="UP000509750">
    <property type="component" value="Chromosome"/>
</dbReference>
<feature type="transmembrane region" description="Helical" evidence="2">
    <location>
        <begin position="7"/>
        <end position="26"/>
    </location>
</feature>
<dbReference type="GeneID" id="56029797"/>
<dbReference type="AlphaFoldDB" id="A0A7D5KGM7"/>
<feature type="transmembrane region" description="Helical" evidence="2">
    <location>
        <begin position="72"/>
        <end position="90"/>
    </location>
</feature>
<keyword evidence="2" id="KW-0472">Membrane</keyword>
<keyword evidence="4" id="KW-1185">Reference proteome</keyword>
<evidence type="ECO:0000256" key="1">
    <source>
        <dbReference type="SAM" id="MobiDB-lite"/>
    </source>
</evidence>
<evidence type="ECO:0000313" key="4">
    <source>
        <dbReference type="Proteomes" id="UP000509750"/>
    </source>
</evidence>
<keyword evidence="2" id="KW-0812">Transmembrane</keyword>
<evidence type="ECO:0000313" key="3">
    <source>
        <dbReference type="EMBL" id="QLG28436.1"/>
    </source>
</evidence>
<dbReference type="RefSeq" id="WP_179170011.1">
    <property type="nucleotide sequence ID" value="NZ_CP058529.1"/>
</dbReference>